<accession>A0A366SCJ4</accession>
<dbReference type="GeneID" id="41990191"/>
<comment type="caution">
    <text evidence="1">The sequence shown here is derived from an EMBL/GenBank/DDBJ whole genome shotgun (WGS) entry which is preliminary data.</text>
</comment>
<dbReference type="Proteomes" id="UP000253153">
    <property type="component" value="Unassembled WGS sequence"/>
</dbReference>
<dbReference type="RefSeq" id="XP_031021041.1">
    <property type="nucleotide sequence ID" value="XM_031154895.1"/>
</dbReference>
<evidence type="ECO:0000313" key="2">
    <source>
        <dbReference type="Proteomes" id="UP000253153"/>
    </source>
</evidence>
<sequence>MSPSRSTLATIINKTSLELTLQTDSVDHGIWSQSLSPPSIIGPDSQGKLQAESAGLWTGDEGSVYYSSPAGTFYFQFDNPYSGSNSYDQSAPAGYTITRSGGGGDNAAVTWIIDSSN</sequence>
<name>A0A366SCJ4_9HYPO</name>
<dbReference type="AlphaFoldDB" id="A0A366SCJ4"/>
<dbReference type="EMBL" id="QKXC01000020">
    <property type="protein sequence ID" value="RBR26450.1"/>
    <property type="molecule type" value="Genomic_DNA"/>
</dbReference>
<organism evidence="1 2">
    <name type="scientific">Fusarium coffeatum</name>
    <dbReference type="NCBI Taxonomy" id="231269"/>
    <lineage>
        <taxon>Eukaryota</taxon>
        <taxon>Fungi</taxon>
        <taxon>Dikarya</taxon>
        <taxon>Ascomycota</taxon>
        <taxon>Pezizomycotina</taxon>
        <taxon>Sordariomycetes</taxon>
        <taxon>Hypocreomycetidae</taxon>
        <taxon>Hypocreales</taxon>
        <taxon>Nectriaceae</taxon>
        <taxon>Fusarium</taxon>
        <taxon>Fusarium incarnatum-equiseti species complex</taxon>
    </lineage>
</organism>
<protein>
    <recommendedName>
        <fullName evidence="3">Crystal protein ET79</fullName>
    </recommendedName>
</protein>
<proteinExistence type="predicted"/>
<dbReference type="OrthoDB" id="2322698at2759"/>
<gene>
    <name evidence="1" type="ORF">FIESC28_00744</name>
</gene>
<reference evidence="1 2" key="1">
    <citation type="submission" date="2018-06" db="EMBL/GenBank/DDBJ databases">
        <title>Fusarium incarnatum-equiseti species complex species 28.</title>
        <authorList>
            <person name="Gardiner D.M."/>
        </authorList>
    </citation>
    <scope>NUCLEOTIDE SEQUENCE [LARGE SCALE GENOMIC DNA]</scope>
    <source>
        <strain evidence="1 2">FIESC_28</strain>
    </source>
</reference>
<dbReference type="Gene3D" id="2.60.270.50">
    <property type="match status" value="1"/>
</dbReference>
<evidence type="ECO:0008006" key="3">
    <source>
        <dbReference type="Google" id="ProtNLM"/>
    </source>
</evidence>
<evidence type="ECO:0000313" key="1">
    <source>
        <dbReference type="EMBL" id="RBR26450.1"/>
    </source>
</evidence>
<keyword evidence="2" id="KW-1185">Reference proteome</keyword>